<dbReference type="EMBL" id="NAJM01000028">
    <property type="protein sequence ID" value="RVX69565.1"/>
    <property type="molecule type" value="Genomic_DNA"/>
</dbReference>
<dbReference type="Pfam" id="PF23216">
    <property type="entry name" value="WHD_CYT4"/>
    <property type="match status" value="1"/>
</dbReference>
<dbReference type="InterPro" id="IPR012340">
    <property type="entry name" value="NA-bd_OB-fold"/>
</dbReference>
<evidence type="ECO:0000259" key="2">
    <source>
        <dbReference type="SMART" id="SM00955"/>
    </source>
</evidence>
<sequence>MRSTVSCTKLTIRHKRYICPRCYRSGLAASSAKHFTTSSPDRRPDGSLETSTPDRTPYYSFLSAASSSSPSSSKSFIRDHLRAWSVQNQKVKKDHAEDNFASGARLTVLPNSLFIEESPTLQDDVDWDDASTFDDHRTTDTDDGISAPHARHGLEIGDLIYLNRVYINIRPQFAIYLGTRFAQEQFFLADGRWVVTTLSPFTSPVISRFAPKEEVDLILRHLPKKRLEYQDRHLGIATLHSFADHVPHVDAAPLLGRIVDFSDDVDSFRRDNVALLDGVYDILAHEDNYTSPSFASIVEKLLGRPSTQVSSAETMSIFLAMSRDVTRINFHKVPQSKNMSTLITPKALHRKFEKVVDWARDYQDAAARAALGINVTADLEKNPLSSFIDKARRLILKSRKIRSPTTTGQLGPSTAQSTGSSATATQETGETFSDSDKMFLEFLWDCYVREPMGSAGRTRHQSIGSLLLRAIGAYPKMRLERNIGSLLLQELGVLAPSTQSYDHNLIVHVPGRRGSEGLDALIEEADKSCRDAGWRRDFTYDAERDSMASLRQPFKLKAFAVDSSKTFIRDDAFSIEPGTVVPNSTWVHIHVAHPSAFFPREHVFGHLAEKLGQSLYTPTEAMHMLPLDLACAMSLKSGSPALTISTLLAHDGSVLDVKFQPTILSEVVFLQPEAVDVVTGRTAEEVASLLVGGMQETVDPLCSEADLEDAQEHRETLMDLMRILLARHDARPSELPQSADWSALEISSSVFVSDAEPFRRDHLSESYHRLGEPEIKLVATRHPHCSRLSELQRQRDLTTHAMSLAAESAGKWLRDRNIPAQFIQTVLDPDTDLASLNQADKVSAAERPAIVARSSPGVLLHLNAKQYVQCTSPLRRYRDLVVQWQIDAYLRAAADESSHQSHTTRNTQLAFSKDEMDEHILKSHDRMGSWSKVNARTARSWQLRALFRAFHFNEAELPPVWDMVVIGVAKAKGEDDDTRIRGQLMPFGSTVQLLESQEKWEAGVKKHQYLPVKFEMVDQGSRLISCRAVGPPSDTPTCTDPIKIVPRTWQSGPNTSAQGVEADVVAG</sequence>
<dbReference type="Pfam" id="PF23214">
    <property type="entry name" value="SH3_CYT4"/>
    <property type="match status" value="1"/>
</dbReference>
<dbReference type="SMART" id="SM00955">
    <property type="entry name" value="RNB"/>
    <property type="match status" value="1"/>
</dbReference>
<feature type="region of interest" description="Disordered" evidence="1">
    <location>
        <begin position="34"/>
        <end position="54"/>
    </location>
</feature>
<dbReference type="Pfam" id="PF00773">
    <property type="entry name" value="RNB"/>
    <property type="match status" value="1"/>
</dbReference>
<dbReference type="GO" id="GO:0003723">
    <property type="term" value="F:RNA binding"/>
    <property type="evidence" value="ECO:0007669"/>
    <property type="project" value="InterPro"/>
</dbReference>
<evidence type="ECO:0000313" key="4">
    <source>
        <dbReference type="Proteomes" id="UP000288859"/>
    </source>
</evidence>
<evidence type="ECO:0000313" key="3">
    <source>
        <dbReference type="EMBL" id="RVX69565.1"/>
    </source>
</evidence>
<dbReference type="InterPro" id="IPR001900">
    <property type="entry name" value="RNase_II/R"/>
</dbReference>
<dbReference type="AlphaFoldDB" id="A0A438N1G1"/>
<dbReference type="InterPro" id="IPR056625">
    <property type="entry name" value="SH3_CYT4"/>
</dbReference>
<organism evidence="3 4">
    <name type="scientific">Exophiala mesophila</name>
    <name type="common">Black yeast-like fungus</name>
    <dbReference type="NCBI Taxonomy" id="212818"/>
    <lineage>
        <taxon>Eukaryota</taxon>
        <taxon>Fungi</taxon>
        <taxon>Dikarya</taxon>
        <taxon>Ascomycota</taxon>
        <taxon>Pezizomycotina</taxon>
        <taxon>Eurotiomycetes</taxon>
        <taxon>Chaetothyriomycetidae</taxon>
        <taxon>Chaetothyriales</taxon>
        <taxon>Herpotrichiellaceae</taxon>
        <taxon>Exophiala</taxon>
    </lineage>
</organism>
<proteinExistence type="predicted"/>
<comment type="caution">
    <text evidence="3">The sequence shown here is derived from an EMBL/GenBank/DDBJ whole genome shotgun (WGS) entry which is preliminary data.</text>
</comment>
<evidence type="ECO:0000256" key="1">
    <source>
        <dbReference type="SAM" id="MobiDB-lite"/>
    </source>
</evidence>
<feature type="compositionally biased region" description="Polar residues" evidence="1">
    <location>
        <begin position="403"/>
        <end position="412"/>
    </location>
</feature>
<dbReference type="InterPro" id="IPR050180">
    <property type="entry name" value="RNR_Ribonuclease"/>
</dbReference>
<dbReference type="PANTHER" id="PTHR23355:SF65">
    <property type="entry name" value="EXORIBONUCLEASE CYT-4, PUTATIVE (AFU_ORTHOLOGUE AFUA_7G01550)-RELATED"/>
    <property type="match status" value="1"/>
</dbReference>
<protein>
    <recommendedName>
        <fullName evidence="2">RNB domain-containing protein</fullName>
    </recommendedName>
</protein>
<name>A0A438N1G1_EXOME</name>
<feature type="domain" description="RNB" evidence="2">
    <location>
        <begin position="551"/>
        <end position="892"/>
    </location>
</feature>
<gene>
    <name evidence="3" type="ORF">B0A52_06629</name>
</gene>
<dbReference type="GO" id="GO:0000175">
    <property type="term" value="F:3'-5'-RNA exonuclease activity"/>
    <property type="evidence" value="ECO:0007669"/>
    <property type="project" value="TreeGrafter"/>
</dbReference>
<dbReference type="PANTHER" id="PTHR23355">
    <property type="entry name" value="RIBONUCLEASE"/>
    <property type="match status" value="1"/>
</dbReference>
<dbReference type="OrthoDB" id="2285229at2759"/>
<dbReference type="GO" id="GO:0000932">
    <property type="term" value="C:P-body"/>
    <property type="evidence" value="ECO:0007669"/>
    <property type="project" value="TreeGrafter"/>
</dbReference>
<dbReference type="InterPro" id="IPR056624">
    <property type="entry name" value="WH_CYT4"/>
</dbReference>
<reference evidence="3 4" key="1">
    <citation type="submission" date="2017-03" db="EMBL/GenBank/DDBJ databases">
        <title>Genomes of endolithic fungi from Antarctica.</title>
        <authorList>
            <person name="Coleine C."/>
            <person name="Masonjones S."/>
            <person name="Stajich J.E."/>
        </authorList>
    </citation>
    <scope>NUCLEOTIDE SEQUENCE [LARGE SCALE GENOMIC DNA]</scope>
    <source>
        <strain evidence="3 4">CCFEE 6314</strain>
    </source>
</reference>
<accession>A0A438N1G1</accession>
<dbReference type="Proteomes" id="UP000288859">
    <property type="component" value="Unassembled WGS sequence"/>
</dbReference>
<dbReference type="GO" id="GO:0006402">
    <property type="term" value="P:mRNA catabolic process"/>
    <property type="evidence" value="ECO:0007669"/>
    <property type="project" value="TreeGrafter"/>
</dbReference>
<feature type="region of interest" description="Disordered" evidence="1">
    <location>
        <begin position="403"/>
        <end position="430"/>
    </location>
</feature>
<dbReference type="VEuPathDB" id="FungiDB:PV10_03655"/>
<dbReference type="SUPFAM" id="SSF50249">
    <property type="entry name" value="Nucleic acid-binding proteins"/>
    <property type="match status" value="1"/>
</dbReference>
<feature type="compositionally biased region" description="Low complexity" evidence="1">
    <location>
        <begin position="413"/>
        <end position="429"/>
    </location>
</feature>